<dbReference type="GO" id="GO:0016787">
    <property type="term" value="F:hydrolase activity"/>
    <property type="evidence" value="ECO:0007669"/>
    <property type="project" value="UniProtKB-KW"/>
</dbReference>
<dbReference type="CDD" id="cd18038">
    <property type="entry name" value="DEXXQc_Helz-like"/>
    <property type="match status" value="1"/>
</dbReference>
<evidence type="ECO:0000256" key="4">
    <source>
        <dbReference type="ARBA" id="ARBA00022490"/>
    </source>
</evidence>
<feature type="domain" description="DNA2/NAM7 helicase helicase" evidence="12">
    <location>
        <begin position="601"/>
        <end position="693"/>
    </location>
</feature>
<dbReference type="Pfam" id="PF21635">
    <property type="entry name" value="Mov-10_helical"/>
    <property type="match status" value="1"/>
</dbReference>
<feature type="domain" description="DNA2/NAM7 helicase helicase" evidence="12">
    <location>
        <begin position="500"/>
        <end position="582"/>
    </location>
</feature>
<dbReference type="FunFam" id="3.40.50.300:FF:000608">
    <property type="entry name" value="Mov10 RISC complex RNA helicase"/>
    <property type="match status" value="1"/>
</dbReference>
<keyword evidence="9" id="KW-0694">RNA-binding</keyword>
<comment type="catalytic activity">
    <reaction evidence="11">
        <text>ATP + H2O = ADP + phosphate + H(+)</text>
        <dbReference type="Rhea" id="RHEA:13065"/>
        <dbReference type="ChEBI" id="CHEBI:15377"/>
        <dbReference type="ChEBI" id="CHEBI:15378"/>
        <dbReference type="ChEBI" id="CHEBI:30616"/>
        <dbReference type="ChEBI" id="CHEBI:43474"/>
        <dbReference type="ChEBI" id="CHEBI:456216"/>
        <dbReference type="EC" id="3.6.4.13"/>
    </reaction>
</comment>
<feature type="domain" description="Helicase MOV-10 Ig-like" evidence="15">
    <location>
        <begin position="121"/>
        <end position="241"/>
    </location>
</feature>
<evidence type="ECO:0000259" key="16">
    <source>
        <dbReference type="Pfam" id="PF21634"/>
    </source>
</evidence>
<evidence type="ECO:0000259" key="13">
    <source>
        <dbReference type="Pfam" id="PF13087"/>
    </source>
</evidence>
<dbReference type="GO" id="GO:0032574">
    <property type="term" value="F:5'-3' RNA helicase activity"/>
    <property type="evidence" value="ECO:0007669"/>
    <property type="project" value="InterPro"/>
</dbReference>
<evidence type="ECO:0000256" key="3">
    <source>
        <dbReference type="ARBA" id="ARBA00012552"/>
    </source>
</evidence>
<dbReference type="STRING" id="137246.A0A401T067"/>
<reference evidence="18 19" key="1">
    <citation type="journal article" date="2018" name="Nat. Ecol. Evol.">
        <title>Shark genomes provide insights into elasmobranch evolution and the origin of vertebrates.</title>
        <authorList>
            <person name="Hara Y"/>
            <person name="Yamaguchi K"/>
            <person name="Onimaru K"/>
            <person name="Kadota M"/>
            <person name="Koyanagi M"/>
            <person name="Keeley SD"/>
            <person name="Tatsumi K"/>
            <person name="Tanaka K"/>
            <person name="Motone F"/>
            <person name="Kageyama Y"/>
            <person name="Nozu R"/>
            <person name="Adachi N"/>
            <person name="Nishimura O"/>
            <person name="Nakagawa R"/>
            <person name="Tanegashima C"/>
            <person name="Kiyatake I"/>
            <person name="Matsumoto R"/>
            <person name="Murakumo K"/>
            <person name="Nishida K"/>
            <person name="Terakita A"/>
            <person name="Kuratani S"/>
            <person name="Sato K"/>
            <person name="Hyodo S Kuraku.S."/>
        </authorList>
    </citation>
    <scope>NUCLEOTIDE SEQUENCE [LARGE SCALE GENOMIC DNA]</scope>
</reference>
<evidence type="ECO:0000256" key="2">
    <source>
        <dbReference type="ARBA" id="ARBA00005601"/>
    </source>
</evidence>
<sequence>MREVGLKFIEFLKDAEQEEVTDREILKSIYNSQFRGRNGVLSVNFSSVLYALSRTGKARVTGGKIYFNSQLKKVEYADQYRNRWPDPADNLGTPSPAAPIQEPGKKDRAKAIIYQMRLNKKQIVQNKSGVRVFSDFDTSEGKIEVSLHPNNQQSVPIYIKNEGIEIVTFVRCEMLCKFPVFTLGDEANVTSSQQITLATGITHQIEVICSMPDSGYFPVTLTFQFEDASSKPFSIIRFFSARVTSSIIEELKPTGPYKPYQGSNRRPTEAIIEDGLMPDVFSNYRLEKARTLHQFHYPEALFTALKHGLKLDKDLPDVKMEVERINSLLGTLLGFGSYSERFSLLLHMEEIQMEADITRYNMKGVPMHRDPHRRHLLILQVPGVAENRPSVLRGDHLFASKCDDVKQPITRYKGYVHAVELEQVKLGFSQKLVNAFINNMKFDVTFTFNRLPLQLQHRAAKLANKDTSLKEVLFPTYSDGQCMHPLDKSLAFYDRSLENNPEQADAVRYIVSGISRPAPYLVFGPPGTGKTVTIVEAIKQVLCCIPTAHILACAPTNSATDLLCQRIQKHVNKRYIYRLNAVSRIWSAIPRDVQECSNWNESNQAFEFPTKEELQQYRVIATTLITAGRLASAKFPYGYFSHVFIDEAGNAIEPECVIAVAGLLDVMDLEKNKDGGQLVLAGDPKQLGPVLRSPIAIKHGLDLSFLERLMSGNTLYQKNPSTGCYDKHFVTKLLRNYRSHPSILRIPNELFYDNELKAHADTLISHSYCQWQELPKKDFPIIFHGVLGKDEREEKSPSFFNSEEIQQVLIYLKKLLTNQGKKGFAKISPKEIGVITPYRKQVEKIREAIYRLDVELKAMNDIRELKVGSVEEFQGQERKVIIISTVRSCSNYLQMDEDFNLGFLKNPKRCNVALTRAKALLIVVGNPKILSKDPNWNR</sequence>
<dbReference type="Pfam" id="PF21632">
    <property type="entry name" value="MOV-10_N"/>
    <property type="match status" value="1"/>
</dbReference>
<evidence type="ECO:0000259" key="12">
    <source>
        <dbReference type="Pfam" id="PF13086"/>
    </source>
</evidence>
<keyword evidence="8" id="KW-0067">ATP-binding</keyword>
<keyword evidence="5" id="KW-0547">Nucleotide-binding</keyword>
<keyword evidence="19" id="KW-1185">Reference proteome</keyword>
<accession>A0A401T067</accession>
<keyword evidence="7" id="KW-0347">Helicase</keyword>
<dbReference type="InterPro" id="IPR049079">
    <property type="entry name" value="Mov-10_helical"/>
</dbReference>
<dbReference type="Pfam" id="PF13087">
    <property type="entry name" value="AAA_12"/>
    <property type="match status" value="1"/>
</dbReference>
<dbReference type="GO" id="GO:0005524">
    <property type="term" value="F:ATP binding"/>
    <property type="evidence" value="ECO:0007669"/>
    <property type="project" value="UniProtKB-KW"/>
</dbReference>
<dbReference type="InterPro" id="IPR049080">
    <property type="entry name" value="MOV-10-like_beta-barrel"/>
</dbReference>
<evidence type="ECO:0000256" key="10">
    <source>
        <dbReference type="ARBA" id="ARBA00023158"/>
    </source>
</evidence>
<dbReference type="InterPro" id="IPR041679">
    <property type="entry name" value="DNA2/NAM7-like_C"/>
</dbReference>
<dbReference type="Gene3D" id="3.40.50.300">
    <property type="entry name" value="P-loop containing nucleotide triphosphate hydrolases"/>
    <property type="match status" value="2"/>
</dbReference>
<evidence type="ECO:0000313" key="18">
    <source>
        <dbReference type="EMBL" id="GCC36011.1"/>
    </source>
</evidence>
<dbReference type="InterPro" id="IPR047187">
    <property type="entry name" value="SF1_C_Upf1"/>
</dbReference>
<keyword evidence="10" id="KW-0943">RNA-mediated gene silencing</keyword>
<dbReference type="GO" id="GO:0003723">
    <property type="term" value="F:RNA binding"/>
    <property type="evidence" value="ECO:0007669"/>
    <property type="project" value="UniProtKB-KW"/>
</dbReference>
<dbReference type="Proteomes" id="UP000287033">
    <property type="component" value="Unassembled WGS sequence"/>
</dbReference>
<dbReference type="InterPro" id="IPR026122">
    <property type="entry name" value="MOV-10/SDE3_DEXXQ/H-box"/>
</dbReference>
<evidence type="ECO:0000256" key="1">
    <source>
        <dbReference type="ARBA" id="ARBA00004201"/>
    </source>
</evidence>
<evidence type="ECO:0000259" key="14">
    <source>
        <dbReference type="Pfam" id="PF21632"/>
    </source>
</evidence>
<evidence type="ECO:0000256" key="11">
    <source>
        <dbReference type="ARBA" id="ARBA00047984"/>
    </source>
</evidence>
<dbReference type="EMBL" id="BEZZ01000773">
    <property type="protein sequence ID" value="GCC36011.1"/>
    <property type="molecule type" value="Genomic_DNA"/>
</dbReference>
<evidence type="ECO:0000256" key="8">
    <source>
        <dbReference type="ARBA" id="ARBA00022840"/>
    </source>
</evidence>
<dbReference type="Pfam" id="PF13086">
    <property type="entry name" value="AAA_11"/>
    <property type="match status" value="2"/>
</dbReference>
<dbReference type="OrthoDB" id="6513042at2759"/>
<keyword evidence="6" id="KW-0378">Hydrolase</keyword>
<dbReference type="CDD" id="cd18808">
    <property type="entry name" value="SF1_C_Upf1"/>
    <property type="match status" value="1"/>
</dbReference>
<feature type="domain" description="Helicase MOV-10 N-terminal" evidence="14">
    <location>
        <begin position="2"/>
        <end position="67"/>
    </location>
</feature>
<dbReference type="PANTHER" id="PTHR45418:SF1">
    <property type="entry name" value="CANCER_TESTIS ANTIGEN 55"/>
    <property type="match status" value="1"/>
</dbReference>
<evidence type="ECO:0000313" key="19">
    <source>
        <dbReference type="Proteomes" id="UP000287033"/>
    </source>
</evidence>
<dbReference type="Pfam" id="PF21633">
    <property type="entry name" value="MOV-10_Ig-like"/>
    <property type="match status" value="1"/>
</dbReference>
<evidence type="ECO:0000259" key="17">
    <source>
        <dbReference type="Pfam" id="PF21635"/>
    </source>
</evidence>
<dbReference type="InterPro" id="IPR049077">
    <property type="entry name" value="MOV-10_Ig-like"/>
</dbReference>
<dbReference type="SUPFAM" id="SSF52540">
    <property type="entry name" value="P-loop containing nucleoside triphosphate hydrolases"/>
    <property type="match status" value="1"/>
</dbReference>
<organism evidence="18 19">
    <name type="scientific">Chiloscyllium punctatum</name>
    <name type="common">Brownbanded bambooshark</name>
    <name type="synonym">Hemiscyllium punctatum</name>
    <dbReference type="NCBI Taxonomy" id="137246"/>
    <lineage>
        <taxon>Eukaryota</taxon>
        <taxon>Metazoa</taxon>
        <taxon>Chordata</taxon>
        <taxon>Craniata</taxon>
        <taxon>Vertebrata</taxon>
        <taxon>Chondrichthyes</taxon>
        <taxon>Elasmobranchii</taxon>
        <taxon>Galeomorphii</taxon>
        <taxon>Galeoidea</taxon>
        <taxon>Orectolobiformes</taxon>
        <taxon>Hemiscylliidae</taxon>
        <taxon>Chiloscyllium</taxon>
    </lineage>
</organism>
<feature type="domain" description="DNA2/NAM7 helicase-like C-terminal" evidence="13">
    <location>
        <begin position="705"/>
        <end position="927"/>
    </location>
</feature>
<dbReference type="InterPro" id="IPR041677">
    <property type="entry name" value="DNA2/NAM7_AAA_11"/>
</dbReference>
<dbReference type="AlphaFoldDB" id="A0A401T067"/>
<dbReference type="GO" id="GO:0031047">
    <property type="term" value="P:regulatory ncRNA-mediated gene silencing"/>
    <property type="evidence" value="ECO:0007669"/>
    <property type="project" value="UniProtKB-KW"/>
</dbReference>
<dbReference type="Pfam" id="PF21634">
    <property type="entry name" value="MOV-10_beta-barrel"/>
    <property type="match status" value="1"/>
</dbReference>
<evidence type="ECO:0000256" key="7">
    <source>
        <dbReference type="ARBA" id="ARBA00022806"/>
    </source>
</evidence>
<comment type="similarity">
    <text evidence="2">Belongs to the DNA2/NAM7 helicase family. SDE3 subfamily.</text>
</comment>
<evidence type="ECO:0000256" key="6">
    <source>
        <dbReference type="ARBA" id="ARBA00022801"/>
    </source>
</evidence>
<keyword evidence="4" id="KW-0963">Cytoplasm</keyword>
<dbReference type="FunFam" id="3.40.50.300:FF:001941">
    <property type="entry name" value="Mov10 RISC complex RNA helicase"/>
    <property type="match status" value="1"/>
</dbReference>
<protein>
    <recommendedName>
        <fullName evidence="3">RNA helicase</fullName>
        <ecNumber evidence="3">3.6.4.13</ecNumber>
    </recommendedName>
</protein>
<dbReference type="PANTHER" id="PTHR45418">
    <property type="entry name" value="CANCER/TESTIS ANTIGEN 55"/>
    <property type="match status" value="1"/>
</dbReference>
<feature type="domain" description="Helicase MOV-10 helical" evidence="17">
    <location>
        <begin position="292"/>
        <end position="358"/>
    </location>
</feature>
<evidence type="ECO:0000259" key="15">
    <source>
        <dbReference type="Pfam" id="PF21633"/>
    </source>
</evidence>
<dbReference type="InterPro" id="IPR049075">
    <property type="entry name" value="MOV-10_N"/>
</dbReference>
<proteinExistence type="inferred from homology"/>
<evidence type="ECO:0000256" key="5">
    <source>
        <dbReference type="ARBA" id="ARBA00022741"/>
    </source>
</evidence>
<comment type="subcellular location">
    <subcellularLocation>
        <location evidence="1">Cytoplasm</location>
        <location evidence="1">P-body</location>
    </subcellularLocation>
</comment>
<evidence type="ECO:0000256" key="9">
    <source>
        <dbReference type="ARBA" id="ARBA00022884"/>
    </source>
</evidence>
<dbReference type="EC" id="3.6.4.13" evidence="3"/>
<feature type="domain" description="Helicase MOV-10-like beta-barrel" evidence="16">
    <location>
        <begin position="360"/>
        <end position="446"/>
    </location>
</feature>
<dbReference type="GO" id="GO:0000932">
    <property type="term" value="C:P-body"/>
    <property type="evidence" value="ECO:0007669"/>
    <property type="project" value="UniProtKB-SubCell"/>
</dbReference>
<comment type="caution">
    <text evidence="18">The sequence shown here is derived from an EMBL/GenBank/DDBJ whole genome shotgun (WGS) entry which is preliminary data.</text>
</comment>
<gene>
    <name evidence="18" type="ORF">chiPu_0014502</name>
</gene>
<dbReference type="OMA" id="NDWDQDQ"/>
<dbReference type="InterPro" id="IPR027417">
    <property type="entry name" value="P-loop_NTPase"/>
</dbReference>
<name>A0A401T067_CHIPU</name>